<comment type="caution">
    <text evidence="2">The sequence shown here is derived from an EMBL/GenBank/DDBJ whole genome shotgun (WGS) entry which is preliminary data.</text>
</comment>
<dbReference type="EMBL" id="BMZG01000001">
    <property type="protein sequence ID" value="GHA65210.1"/>
    <property type="molecule type" value="Genomic_DNA"/>
</dbReference>
<organism evidence="2 3">
    <name type="scientific">Formosimonas limnophila</name>
    <dbReference type="NCBI Taxonomy" id="1384487"/>
    <lineage>
        <taxon>Bacteria</taxon>
        <taxon>Pseudomonadati</taxon>
        <taxon>Pseudomonadota</taxon>
        <taxon>Betaproteobacteria</taxon>
        <taxon>Burkholderiales</taxon>
        <taxon>Burkholderiaceae</taxon>
        <taxon>Formosimonas</taxon>
    </lineage>
</organism>
<evidence type="ECO:0008006" key="4">
    <source>
        <dbReference type="Google" id="ProtNLM"/>
    </source>
</evidence>
<reference evidence="2" key="1">
    <citation type="journal article" date="2014" name="Int. J. Syst. Evol. Microbiol.">
        <title>Complete genome sequence of Corynebacterium casei LMG S-19264T (=DSM 44701T), isolated from a smear-ripened cheese.</title>
        <authorList>
            <consortium name="US DOE Joint Genome Institute (JGI-PGF)"/>
            <person name="Walter F."/>
            <person name="Albersmeier A."/>
            <person name="Kalinowski J."/>
            <person name="Ruckert C."/>
        </authorList>
    </citation>
    <scope>NUCLEOTIDE SEQUENCE</scope>
    <source>
        <strain evidence="2">KCTC 32501</strain>
    </source>
</reference>
<evidence type="ECO:0000313" key="2">
    <source>
        <dbReference type="EMBL" id="GHA65210.1"/>
    </source>
</evidence>
<gene>
    <name evidence="2" type="ORF">GCM10009007_02120</name>
</gene>
<evidence type="ECO:0000256" key="1">
    <source>
        <dbReference type="SAM" id="SignalP"/>
    </source>
</evidence>
<sequence>MIKNIRTYLTLLSFVPLSGCMTAAIVYSVAKSPQEAYQPTIFKPNEAATLKVIGENAVGITFYPDAACFSDNNPEKKKLSGGFTQSIRNTVNGPEAYVFKVNAGMPQTLRMGYSSSINYCSGDISRSFLPKPNASYEAYLQLIDSKCVFVLNEIAPEGRVSVSTDYAAKCQ</sequence>
<accession>A0A8J3FYE4</accession>
<keyword evidence="3" id="KW-1185">Reference proteome</keyword>
<feature type="signal peptide" evidence="1">
    <location>
        <begin position="1"/>
        <end position="23"/>
    </location>
</feature>
<dbReference type="RefSeq" id="WP_189490460.1">
    <property type="nucleotide sequence ID" value="NZ_BMZG01000001.1"/>
</dbReference>
<dbReference type="AlphaFoldDB" id="A0A8J3FYE4"/>
<feature type="chain" id="PRO_5035182666" description="Lipoprotein" evidence="1">
    <location>
        <begin position="24"/>
        <end position="171"/>
    </location>
</feature>
<protein>
    <recommendedName>
        <fullName evidence="4">Lipoprotein</fullName>
    </recommendedName>
</protein>
<reference evidence="2" key="2">
    <citation type="submission" date="2020-09" db="EMBL/GenBank/DDBJ databases">
        <authorList>
            <person name="Sun Q."/>
            <person name="Kim S."/>
        </authorList>
    </citation>
    <scope>NUCLEOTIDE SEQUENCE</scope>
    <source>
        <strain evidence="2">KCTC 32501</strain>
    </source>
</reference>
<dbReference type="Proteomes" id="UP000614287">
    <property type="component" value="Unassembled WGS sequence"/>
</dbReference>
<keyword evidence="1" id="KW-0732">Signal</keyword>
<evidence type="ECO:0000313" key="3">
    <source>
        <dbReference type="Proteomes" id="UP000614287"/>
    </source>
</evidence>
<proteinExistence type="predicted"/>
<name>A0A8J3FYE4_9BURK</name>